<name>A0ABN3J696_9ACTN</name>
<keyword evidence="2" id="KW-1185">Reference proteome</keyword>
<evidence type="ECO:0000313" key="1">
    <source>
        <dbReference type="EMBL" id="GAA2423146.1"/>
    </source>
</evidence>
<protein>
    <recommendedName>
        <fullName evidence="3">WXG100 family type VII secretion target</fullName>
    </recommendedName>
</protein>
<dbReference type="EMBL" id="BAAARW010000012">
    <property type="protein sequence ID" value="GAA2423146.1"/>
    <property type="molecule type" value="Genomic_DNA"/>
</dbReference>
<organism evidence="1 2">
    <name type="scientific">Actinomadura vinacea</name>
    <dbReference type="NCBI Taxonomy" id="115336"/>
    <lineage>
        <taxon>Bacteria</taxon>
        <taxon>Bacillati</taxon>
        <taxon>Actinomycetota</taxon>
        <taxon>Actinomycetes</taxon>
        <taxon>Streptosporangiales</taxon>
        <taxon>Thermomonosporaceae</taxon>
        <taxon>Actinomadura</taxon>
    </lineage>
</organism>
<evidence type="ECO:0000313" key="2">
    <source>
        <dbReference type="Proteomes" id="UP001501231"/>
    </source>
</evidence>
<gene>
    <name evidence="1" type="ORF">GCM10010191_38840</name>
</gene>
<evidence type="ECO:0008006" key="3">
    <source>
        <dbReference type="Google" id="ProtNLM"/>
    </source>
</evidence>
<comment type="caution">
    <text evidence="1">The sequence shown here is derived from an EMBL/GenBank/DDBJ whole genome shotgun (WGS) entry which is preliminary data.</text>
</comment>
<dbReference type="Proteomes" id="UP001501231">
    <property type="component" value="Unassembled WGS sequence"/>
</dbReference>
<proteinExistence type="predicted"/>
<sequence>MGNELRVSRDDLRRAATMLGQAIDRMDADLSALEGELGGFGQPWGGDEIGMLIGACYEGALDMAMECFGTNMDELDGFVEDLEKMADNYRGAEDLSEIEVNRVREILG</sequence>
<reference evidence="1 2" key="1">
    <citation type="journal article" date="2019" name="Int. J. Syst. Evol. Microbiol.">
        <title>The Global Catalogue of Microorganisms (GCM) 10K type strain sequencing project: providing services to taxonomists for standard genome sequencing and annotation.</title>
        <authorList>
            <consortium name="The Broad Institute Genomics Platform"/>
            <consortium name="The Broad Institute Genome Sequencing Center for Infectious Disease"/>
            <person name="Wu L."/>
            <person name="Ma J."/>
        </authorList>
    </citation>
    <scope>NUCLEOTIDE SEQUENCE [LARGE SCALE GENOMIC DNA]</scope>
    <source>
        <strain evidence="1 2">JCM 3325</strain>
    </source>
</reference>
<dbReference type="Gene3D" id="1.10.287.1060">
    <property type="entry name" value="ESAT-6-like"/>
    <property type="match status" value="1"/>
</dbReference>
<dbReference type="RefSeq" id="WP_344590404.1">
    <property type="nucleotide sequence ID" value="NZ_BAAARW010000012.1"/>
</dbReference>
<accession>A0ABN3J696</accession>